<dbReference type="NCBIfam" id="NF038196">
    <property type="entry name" value="ferrodoxin_EFR1"/>
    <property type="match status" value="1"/>
</dbReference>
<organism evidence="5 6">
    <name type="scientific">Sodaliphilus pleomorphus</name>
    <dbReference type="NCBI Taxonomy" id="2606626"/>
    <lineage>
        <taxon>Bacteria</taxon>
        <taxon>Pseudomonadati</taxon>
        <taxon>Bacteroidota</taxon>
        <taxon>Bacteroidia</taxon>
        <taxon>Bacteroidales</taxon>
        <taxon>Muribaculaceae</taxon>
        <taxon>Sodaliphilus</taxon>
    </lineage>
</organism>
<evidence type="ECO:0000256" key="1">
    <source>
        <dbReference type="ARBA" id="ARBA00022723"/>
    </source>
</evidence>
<dbReference type="RefSeq" id="WP_154327908.1">
    <property type="nucleotide sequence ID" value="NZ_CP045696.1"/>
</dbReference>
<dbReference type="InterPro" id="IPR017896">
    <property type="entry name" value="4Fe4S_Fe-S-bd"/>
</dbReference>
<accession>A0A6L5XBA7</accession>
<evidence type="ECO:0000256" key="2">
    <source>
        <dbReference type="ARBA" id="ARBA00023004"/>
    </source>
</evidence>
<dbReference type="Gene3D" id="3.30.70.20">
    <property type="match status" value="1"/>
</dbReference>
<dbReference type="GO" id="GO:0046872">
    <property type="term" value="F:metal ion binding"/>
    <property type="evidence" value="ECO:0007669"/>
    <property type="project" value="UniProtKB-KW"/>
</dbReference>
<evidence type="ECO:0000313" key="5">
    <source>
        <dbReference type="EMBL" id="MSS16306.1"/>
    </source>
</evidence>
<feature type="domain" description="4Fe-4S ferredoxin-type" evidence="4">
    <location>
        <begin position="188"/>
        <end position="217"/>
    </location>
</feature>
<dbReference type="InterPro" id="IPR047964">
    <property type="entry name" value="EFR1-like"/>
</dbReference>
<reference evidence="5 6" key="1">
    <citation type="submission" date="2019-08" db="EMBL/GenBank/DDBJ databases">
        <title>In-depth cultivation of the pig gut microbiome towards novel bacterial diversity and tailored functional studies.</title>
        <authorList>
            <person name="Wylensek D."/>
            <person name="Hitch T.C.A."/>
            <person name="Clavel T."/>
        </authorList>
    </citation>
    <scope>NUCLEOTIDE SEQUENCE [LARGE SCALE GENOMIC DNA]</scope>
    <source>
        <strain evidence="5 6">Oil-RF-744-WCA-WT-10</strain>
    </source>
</reference>
<dbReference type="PROSITE" id="PS51379">
    <property type="entry name" value="4FE4S_FER_2"/>
    <property type="match status" value="2"/>
</dbReference>
<dbReference type="EMBL" id="VULT01000001">
    <property type="protein sequence ID" value="MSS16306.1"/>
    <property type="molecule type" value="Genomic_DNA"/>
</dbReference>
<comment type="caution">
    <text evidence="5">The sequence shown here is derived from an EMBL/GenBank/DDBJ whole genome shotgun (WGS) entry which is preliminary data.</text>
</comment>
<dbReference type="AlphaFoldDB" id="A0A6L5XBA7"/>
<dbReference type="PROSITE" id="PS00198">
    <property type="entry name" value="4FE4S_FER_1"/>
    <property type="match status" value="2"/>
</dbReference>
<dbReference type="InterPro" id="IPR017900">
    <property type="entry name" value="4Fe4S_Fe_S_CS"/>
</dbReference>
<dbReference type="Proteomes" id="UP000483362">
    <property type="component" value="Unassembled WGS sequence"/>
</dbReference>
<keyword evidence="3" id="KW-0411">Iron-sulfur</keyword>
<evidence type="ECO:0000313" key="6">
    <source>
        <dbReference type="Proteomes" id="UP000483362"/>
    </source>
</evidence>
<name>A0A6L5XBA7_9BACT</name>
<dbReference type="Pfam" id="PF12837">
    <property type="entry name" value="Fer4_6"/>
    <property type="match status" value="1"/>
</dbReference>
<dbReference type="SUPFAM" id="SSF54862">
    <property type="entry name" value="4Fe-4S ferredoxins"/>
    <property type="match status" value="1"/>
</dbReference>
<proteinExistence type="predicted"/>
<keyword evidence="2" id="KW-0408">Iron</keyword>
<dbReference type="GO" id="GO:0051536">
    <property type="term" value="F:iron-sulfur cluster binding"/>
    <property type="evidence" value="ECO:0007669"/>
    <property type="project" value="UniProtKB-KW"/>
</dbReference>
<sequence>MIFYFTGTGNSGHVASELGTKLNDRLVPMGAALVEGNTCYELKPGERVGFVFPTYCWGVPPVVADFIARLDLQGYRSECNFVYMVATCGDDVGQLVDMMRRLLARRQLELQAAYSVSMPNTYVNMRGFDVDPDLVRDAKLHAAEGRIAELAQSIAEGRVTTDVCRGSWPWLKTRVVYPWFRRHAMSDKKFHVEPGRCTHCGACVKNCPLGNITLNAQGEPQWHGRCTMCESCLHRCPARAIQYGKATQGKGRYYFK</sequence>
<protein>
    <submittedName>
        <fullName evidence="5">4Fe-4S dicluster domain-containing protein</fullName>
    </submittedName>
</protein>
<keyword evidence="1" id="KW-0479">Metal-binding</keyword>
<feature type="domain" description="4Fe-4S ferredoxin-type" evidence="4">
    <location>
        <begin position="218"/>
        <end position="246"/>
    </location>
</feature>
<keyword evidence="6" id="KW-1185">Reference proteome</keyword>
<dbReference type="InterPro" id="IPR029039">
    <property type="entry name" value="Flavoprotein-like_sf"/>
</dbReference>
<evidence type="ECO:0000259" key="4">
    <source>
        <dbReference type="PROSITE" id="PS51379"/>
    </source>
</evidence>
<dbReference type="Gene3D" id="3.40.50.360">
    <property type="match status" value="1"/>
</dbReference>
<evidence type="ECO:0000256" key="3">
    <source>
        <dbReference type="ARBA" id="ARBA00023014"/>
    </source>
</evidence>
<gene>
    <name evidence="5" type="ORF">FYJ29_00745</name>
</gene>
<dbReference type="SUPFAM" id="SSF52218">
    <property type="entry name" value="Flavoproteins"/>
    <property type="match status" value="1"/>
</dbReference>